<reference evidence="1 2" key="1">
    <citation type="journal article" date="2014" name="Genome Announc.">
        <title>Draft genome sequences of eight enterohepatic helicobacter species isolated from both laboratory and wild rodents.</title>
        <authorList>
            <person name="Sheh A."/>
            <person name="Shen Z."/>
            <person name="Fox J.G."/>
        </authorList>
    </citation>
    <scope>NUCLEOTIDE SEQUENCE [LARGE SCALE GENOMIC DNA]</scope>
    <source>
        <strain evidence="1 2">MIT 96-1001</strain>
    </source>
</reference>
<evidence type="ECO:0000313" key="1">
    <source>
        <dbReference type="EMBL" id="TLD91042.1"/>
    </source>
</evidence>
<dbReference type="EMBL" id="JRPE02000033">
    <property type="protein sequence ID" value="TLD91042.1"/>
    <property type="molecule type" value="Genomic_DNA"/>
</dbReference>
<accession>A0A4V6I161</accession>
<dbReference type="AlphaFoldDB" id="A0A4V6I161"/>
<keyword evidence="2" id="KW-1185">Reference proteome</keyword>
<evidence type="ECO:0000313" key="2">
    <source>
        <dbReference type="Proteomes" id="UP000029921"/>
    </source>
</evidence>
<sequence length="21" mass="2636">MQDLERLAKHFETKYGFQCYQ</sequence>
<proteinExistence type="predicted"/>
<name>A0A4V6I161_9HELI</name>
<protein>
    <submittedName>
        <fullName evidence="1">Mobilization protein</fullName>
    </submittedName>
</protein>
<gene>
    <name evidence="1" type="ORF">LS74_010635</name>
</gene>
<dbReference type="Proteomes" id="UP000029921">
    <property type="component" value="Unassembled WGS sequence"/>
</dbReference>
<comment type="caution">
    <text evidence="1">The sequence shown here is derived from an EMBL/GenBank/DDBJ whole genome shotgun (WGS) entry which is preliminary data.</text>
</comment>
<organism evidence="1 2">
    <name type="scientific">Helicobacter magdeburgensis</name>
    <dbReference type="NCBI Taxonomy" id="471858"/>
    <lineage>
        <taxon>Bacteria</taxon>
        <taxon>Pseudomonadati</taxon>
        <taxon>Campylobacterota</taxon>
        <taxon>Epsilonproteobacteria</taxon>
        <taxon>Campylobacterales</taxon>
        <taxon>Helicobacteraceae</taxon>
        <taxon>Helicobacter</taxon>
    </lineage>
</organism>
<feature type="non-terminal residue" evidence="1">
    <location>
        <position position="21"/>
    </location>
</feature>